<name>A0A0C3K931_PISTI</name>
<organism evidence="1 2">
    <name type="scientific">Pisolithus tinctorius Marx 270</name>
    <dbReference type="NCBI Taxonomy" id="870435"/>
    <lineage>
        <taxon>Eukaryota</taxon>
        <taxon>Fungi</taxon>
        <taxon>Dikarya</taxon>
        <taxon>Basidiomycota</taxon>
        <taxon>Agaricomycotina</taxon>
        <taxon>Agaricomycetes</taxon>
        <taxon>Agaricomycetidae</taxon>
        <taxon>Boletales</taxon>
        <taxon>Sclerodermatineae</taxon>
        <taxon>Pisolithaceae</taxon>
        <taxon>Pisolithus</taxon>
    </lineage>
</organism>
<evidence type="ECO:0000313" key="2">
    <source>
        <dbReference type="Proteomes" id="UP000054217"/>
    </source>
</evidence>
<reference evidence="1 2" key="1">
    <citation type="submission" date="2014-04" db="EMBL/GenBank/DDBJ databases">
        <authorList>
            <consortium name="DOE Joint Genome Institute"/>
            <person name="Kuo A."/>
            <person name="Kohler A."/>
            <person name="Costa M.D."/>
            <person name="Nagy L.G."/>
            <person name="Floudas D."/>
            <person name="Copeland A."/>
            <person name="Barry K.W."/>
            <person name="Cichocki N."/>
            <person name="Veneault-Fourrey C."/>
            <person name="LaButti K."/>
            <person name="Lindquist E.A."/>
            <person name="Lipzen A."/>
            <person name="Lundell T."/>
            <person name="Morin E."/>
            <person name="Murat C."/>
            <person name="Sun H."/>
            <person name="Tunlid A."/>
            <person name="Henrissat B."/>
            <person name="Grigoriev I.V."/>
            <person name="Hibbett D.S."/>
            <person name="Martin F."/>
            <person name="Nordberg H.P."/>
            <person name="Cantor M.N."/>
            <person name="Hua S.X."/>
        </authorList>
    </citation>
    <scope>NUCLEOTIDE SEQUENCE [LARGE SCALE GENOMIC DNA]</scope>
    <source>
        <strain evidence="1 2">Marx 270</strain>
    </source>
</reference>
<keyword evidence="2" id="KW-1185">Reference proteome</keyword>
<proteinExistence type="predicted"/>
<gene>
    <name evidence="1" type="ORF">M404DRAFT_999353</name>
</gene>
<accession>A0A0C3K931</accession>
<dbReference type="Proteomes" id="UP000054217">
    <property type="component" value="Unassembled WGS sequence"/>
</dbReference>
<reference evidence="2" key="2">
    <citation type="submission" date="2015-01" db="EMBL/GenBank/DDBJ databases">
        <title>Evolutionary Origins and Diversification of the Mycorrhizal Mutualists.</title>
        <authorList>
            <consortium name="DOE Joint Genome Institute"/>
            <consortium name="Mycorrhizal Genomics Consortium"/>
            <person name="Kohler A."/>
            <person name="Kuo A."/>
            <person name="Nagy L.G."/>
            <person name="Floudas D."/>
            <person name="Copeland A."/>
            <person name="Barry K.W."/>
            <person name="Cichocki N."/>
            <person name="Veneault-Fourrey C."/>
            <person name="LaButti K."/>
            <person name="Lindquist E.A."/>
            <person name="Lipzen A."/>
            <person name="Lundell T."/>
            <person name="Morin E."/>
            <person name="Murat C."/>
            <person name="Riley R."/>
            <person name="Ohm R."/>
            <person name="Sun H."/>
            <person name="Tunlid A."/>
            <person name="Henrissat B."/>
            <person name="Grigoriev I.V."/>
            <person name="Hibbett D.S."/>
            <person name="Martin F."/>
        </authorList>
    </citation>
    <scope>NUCLEOTIDE SEQUENCE [LARGE SCALE GENOMIC DNA]</scope>
    <source>
        <strain evidence="2">Marx 270</strain>
    </source>
</reference>
<dbReference type="HOGENOM" id="CLU_2427919_0_0_1"/>
<protein>
    <submittedName>
        <fullName evidence="1">Uncharacterized protein</fullName>
    </submittedName>
</protein>
<evidence type="ECO:0000313" key="1">
    <source>
        <dbReference type="EMBL" id="KIO06127.1"/>
    </source>
</evidence>
<sequence length="91" mass="10251">MGRSVHCISQSSDAPHQFITCSARATSLDLINSFVFKEYTCRYAPPQIHPRRSAERTRRSILVTIYPIPVVSTPPLTGSQTRPDFEWVCGL</sequence>
<dbReference type="AlphaFoldDB" id="A0A0C3K931"/>
<dbReference type="InParanoid" id="A0A0C3K931"/>
<dbReference type="EMBL" id="KN831964">
    <property type="protein sequence ID" value="KIO06127.1"/>
    <property type="molecule type" value="Genomic_DNA"/>
</dbReference>